<dbReference type="RefSeq" id="WP_188578397.1">
    <property type="nucleotide sequence ID" value="NZ_BMCT01000002.1"/>
</dbReference>
<reference evidence="1" key="2">
    <citation type="submission" date="2020-09" db="EMBL/GenBank/DDBJ databases">
        <authorList>
            <person name="Sun Q."/>
            <person name="Sedlacek I."/>
        </authorList>
    </citation>
    <scope>NUCLEOTIDE SEQUENCE</scope>
    <source>
        <strain evidence="1">CCM 7897</strain>
    </source>
</reference>
<dbReference type="Gene3D" id="3.30.1330.80">
    <property type="entry name" value="Hypothetical protein, similar to alpha- acetolactate decarboxylase, domain 2"/>
    <property type="match status" value="1"/>
</dbReference>
<dbReference type="AlphaFoldDB" id="A0A917BWU8"/>
<evidence type="ECO:0000313" key="2">
    <source>
        <dbReference type="Proteomes" id="UP000606044"/>
    </source>
</evidence>
<dbReference type="Proteomes" id="UP000606044">
    <property type="component" value="Unassembled WGS sequence"/>
</dbReference>
<comment type="caution">
    <text evidence="1">The sequence shown here is derived from an EMBL/GenBank/DDBJ whole genome shotgun (WGS) entry which is preliminary data.</text>
</comment>
<dbReference type="EMBL" id="BMCT01000002">
    <property type="protein sequence ID" value="GGF62031.1"/>
    <property type="molecule type" value="Genomic_DNA"/>
</dbReference>
<gene>
    <name evidence="1" type="ORF">GCM10007301_22210</name>
</gene>
<accession>A0A917BWU8</accession>
<evidence type="ECO:0000313" key="1">
    <source>
        <dbReference type="EMBL" id="GGF62031.1"/>
    </source>
</evidence>
<name>A0A917BWU8_9HYPH</name>
<reference evidence="1" key="1">
    <citation type="journal article" date="2014" name="Int. J. Syst. Evol. Microbiol.">
        <title>Complete genome sequence of Corynebacterium casei LMG S-19264T (=DSM 44701T), isolated from a smear-ripened cheese.</title>
        <authorList>
            <consortium name="US DOE Joint Genome Institute (JGI-PGF)"/>
            <person name="Walter F."/>
            <person name="Albersmeier A."/>
            <person name="Kalinowski J."/>
            <person name="Ruckert C."/>
        </authorList>
    </citation>
    <scope>NUCLEOTIDE SEQUENCE</scope>
    <source>
        <strain evidence="1">CCM 7897</strain>
    </source>
</reference>
<keyword evidence="2" id="KW-1185">Reference proteome</keyword>
<proteinExistence type="predicted"/>
<organism evidence="1 2">
    <name type="scientific">Azorhizobium oxalatiphilum</name>
    <dbReference type="NCBI Taxonomy" id="980631"/>
    <lineage>
        <taxon>Bacteria</taxon>
        <taxon>Pseudomonadati</taxon>
        <taxon>Pseudomonadota</taxon>
        <taxon>Alphaproteobacteria</taxon>
        <taxon>Hyphomicrobiales</taxon>
        <taxon>Xanthobacteraceae</taxon>
        <taxon>Azorhizobium</taxon>
    </lineage>
</organism>
<protein>
    <submittedName>
        <fullName evidence="1">DUF296 domain-containing protein</fullName>
    </submittedName>
</protein>
<dbReference type="SUPFAM" id="SSF117856">
    <property type="entry name" value="AF0104/ALDC/Ptd012-like"/>
    <property type="match status" value="2"/>
</dbReference>
<sequence>MGNRTLVQPGPVAPERIESVIAPLEELDFVLEAGLTLNEAVARPLQAAGLTAAAVQFEGGTLSPFHYVMPAPSSDPAHAAWYSQTYAPEGETLIEQANVTFGFRDGAPFTHCHAFWRLPDGTRGAGHILPLETRIAQPTRARAWGTRHAQIAVRPDAETNFSLFTPECLETAASDDGRLLVLARLRPNIEIGAALEEVCRRHGLARARVRGSLGSIVGAVFDDAPELVDPATEFLVQEGHVAPDESGALKARLKIGIVGLSGAVREGWLTQGRNMVCITCEFALEGEAA</sequence>